<feature type="transmembrane region" description="Helical" evidence="7">
    <location>
        <begin position="102"/>
        <end position="123"/>
    </location>
</feature>
<dbReference type="InterPro" id="IPR045621">
    <property type="entry name" value="BPD_transp_1_N"/>
</dbReference>
<feature type="domain" description="ABC transmembrane type-1" evidence="8">
    <location>
        <begin position="96"/>
        <end position="297"/>
    </location>
</feature>
<dbReference type="SUPFAM" id="SSF161098">
    <property type="entry name" value="MetI-like"/>
    <property type="match status" value="1"/>
</dbReference>
<evidence type="ECO:0000256" key="7">
    <source>
        <dbReference type="RuleBase" id="RU363032"/>
    </source>
</evidence>
<comment type="caution">
    <text evidence="9">The sequence shown here is derived from an EMBL/GenBank/DDBJ whole genome shotgun (WGS) entry which is preliminary data.</text>
</comment>
<dbReference type="AlphaFoldDB" id="A0A9D1IV67"/>
<dbReference type="PANTHER" id="PTHR43163">
    <property type="entry name" value="DIPEPTIDE TRANSPORT SYSTEM PERMEASE PROTEIN DPPB-RELATED"/>
    <property type="match status" value="1"/>
</dbReference>
<reference evidence="9" key="1">
    <citation type="submission" date="2020-10" db="EMBL/GenBank/DDBJ databases">
        <authorList>
            <person name="Gilroy R."/>
        </authorList>
    </citation>
    <scope>NUCLEOTIDE SEQUENCE</scope>
    <source>
        <strain evidence="9">CHK191-8634</strain>
    </source>
</reference>
<proteinExistence type="inferred from homology"/>
<evidence type="ECO:0000256" key="3">
    <source>
        <dbReference type="ARBA" id="ARBA00022475"/>
    </source>
</evidence>
<dbReference type="Pfam" id="PF00528">
    <property type="entry name" value="BPD_transp_1"/>
    <property type="match status" value="1"/>
</dbReference>
<dbReference type="Gene3D" id="1.10.3720.10">
    <property type="entry name" value="MetI-like"/>
    <property type="match status" value="1"/>
</dbReference>
<comment type="subcellular location">
    <subcellularLocation>
        <location evidence="1 7">Cell membrane</location>
        <topology evidence="1 7">Multi-pass membrane protein</topology>
    </subcellularLocation>
</comment>
<evidence type="ECO:0000313" key="10">
    <source>
        <dbReference type="Proteomes" id="UP000824073"/>
    </source>
</evidence>
<dbReference type="PROSITE" id="PS50928">
    <property type="entry name" value="ABC_TM1"/>
    <property type="match status" value="1"/>
</dbReference>
<dbReference type="CDD" id="cd06261">
    <property type="entry name" value="TM_PBP2"/>
    <property type="match status" value="1"/>
</dbReference>
<accession>A0A9D1IV67</accession>
<keyword evidence="6 7" id="KW-0472">Membrane</keyword>
<dbReference type="PANTHER" id="PTHR43163:SF6">
    <property type="entry name" value="DIPEPTIDE TRANSPORT SYSTEM PERMEASE PROTEIN DPPB-RELATED"/>
    <property type="match status" value="1"/>
</dbReference>
<keyword evidence="3" id="KW-1003">Cell membrane</keyword>
<dbReference type="GO" id="GO:0005886">
    <property type="term" value="C:plasma membrane"/>
    <property type="evidence" value="ECO:0007669"/>
    <property type="project" value="UniProtKB-SubCell"/>
</dbReference>
<dbReference type="EMBL" id="DVMR01000051">
    <property type="protein sequence ID" value="HIU43952.1"/>
    <property type="molecule type" value="Genomic_DNA"/>
</dbReference>
<dbReference type="InterPro" id="IPR035906">
    <property type="entry name" value="MetI-like_sf"/>
</dbReference>
<evidence type="ECO:0000256" key="5">
    <source>
        <dbReference type="ARBA" id="ARBA00022989"/>
    </source>
</evidence>
<evidence type="ECO:0000256" key="1">
    <source>
        <dbReference type="ARBA" id="ARBA00004651"/>
    </source>
</evidence>
<keyword evidence="5 7" id="KW-1133">Transmembrane helix</keyword>
<gene>
    <name evidence="9" type="ORF">IAB67_06620</name>
</gene>
<comment type="similarity">
    <text evidence="7">Belongs to the binding-protein-dependent transport system permease family.</text>
</comment>
<sequence length="310" mass="34082">MLQYIIKRTLMILPILLGVIIIVFTIINAVPGDPGRRILGVSAEQSAVDQLNHELGVDRPFFVRLFDYIKNIVTRFDFGVSYQSMNPVVETLRLNFKYTFKLALLMTVGYVVIGIPLGVLSAVKQYSWIDNITRVTSVTLSAFPSFWFYMMAVIFFSLQLGLFPSGGADSWVHYVLPVGCASILNSSSLQRMTRTTMLETIRQDYVRTARAKGCAKVSIVWKHAFLNAALPIINSVGVGFAGMLGGTVICESVFNMPGLGTVIIKAINAKDVPLVMGCTVLLSTIFCLMVLLIDIVSSLVDPRVRAKLAG</sequence>
<feature type="transmembrane region" description="Helical" evidence="7">
    <location>
        <begin position="274"/>
        <end position="300"/>
    </location>
</feature>
<evidence type="ECO:0000259" key="8">
    <source>
        <dbReference type="PROSITE" id="PS50928"/>
    </source>
</evidence>
<keyword evidence="2 7" id="KW-0813">Transport</keyword>
<dbReference type="GO" id="GO:0055085">
    <property type="term" value="P:transmembrane transport"/>
    <property type="evidence" value="ECO:0007669"/>
    <property type="project" value="InterPro"/>
</dbReference>
<keyword evidence="4 7" id="KW-0812">Transmembrane</keyword>
<reference evidence="9" key="2">
    <citation type="journal article" date="2021" name="PeerJ">
        <title>Extensive microbial diversity within the chicken gut microbiome revealed by metagenomics and culture.</title>
        <authorList>
            <person name="Gilroy R."/>
            <person name="Ravi A."/>
            <person name="Getino M."/>
            <person name="Pursley I."/>
            <person name="Horton D.L."/>
            <person name="Alikhan N.F."/>
            <person name="Baker D."/>
            <person name="Gharbi K."/>
            <person name="Hall N."/>
            <person name="Watson M."/>
            <person name="Adriaenssens E.M."/>
            <person name="Foster-Nyarko E."/>
            <person name="Jarju S."/>
            <person name="Secka A."/>
            <person name="Antonio M."/>
            <person name="Oren A."/>
            <person name="Chaudhuri R.R."/>
            <person name="La Ragione R."/>
            <person name="Hildebrand F."/>
            <person name="Pallen M.J."/>
        </authorList>
    </citation>
    <scope>NUCLEOTIDE SEQUENCE</scope>
    <source>
        <strain evidence="9">CHK191-8634</strain>
    </source>
</reference>
<feature type="transmembrane region" description="Helical" evidence="7">
    <location>
        <begin position="12"/>
        <end position="30"/>
    </location>
</feature>
<dbReference type="Proteomes" id="UP000824073">
    <property type="component" value="Unassembled WGS sequence"/>
</dbReference>
<evidence type="ECO:0000256" key="4">
    <source>
        <dbReference type="ARBA" id="ARBA00022692"/>
    </source>
</evidence>
<name>A0A9D1IV67_9CLOT</name>
<evidence type="ECO:0000256" key="2">
    <source>
        <dbReference type="ARBA" id="ARBA00022448"/>
    </source>
</evidence>
<feature type="transmembrane region" description="Helical" evidence="7">
    <location>
        <begin position="135"/>
        <end position="159"/>
    </location>
</feature>
<evidence type="ECO:0000256" key="6">
    <source>
        <dbReference type="ARBA" id="ARBA00023136"/>
    </source>
</evidence>
<protein>
    <submittedName>
        <fullName evidence="9">ABC transporter permease</fullName>
    </submittedName>
</protein>
<organism evidence="9 10">
    <name type="scientific">Candidatus Ventrousia excrementavium</name>
    <dbReference type="NCBI Taxonomy" id="2840961"/>
    <lineage>
        <taxon>Bacteria</taxon>
        <taxon>Bacillati</taxon>
        <taxon>Bacillota</taxon>
        <taxon>Clostridia</taxon>
        <taxon>Eubacteriales</taxon>
        <taxon>Clostridiaceae</taxon>
        <taxon>Clostridiaceae incertae sedis</taxon>
        <taxon>Candidatus Ventrousia</taxon>
    </lineage>
</organism>
<feature type="transmembrane region" description="Helical" evidence="7">
    <location>
        <begin position="232"/>
        <end position="254"/>
    </location>
</feature>
<dbReference type="Pfam" id="PF19300">
    <property type="entry name" value="BPD_transp_1_N"/>
    <property type="match status" value="1"/>
</dbReference>
<evidence type="ECO:0000313" key="9">
    <source>
        <dbReference type="EMBL" id="HIU43952.1"/>
    </source>
</evidence>
<dbReference type="InterPro" id="IPR000515">
    <property type="entry name" value="MetI-like"/>
</dbReference>